<dbReference type="AlphaFoldDB" id="A0A6J7E7I1"/>
<name>A0A6J7E7I1_9ZZZZ</name>
<protein>
    <submittedName>
        <fullName evidence="1">Unannotated protein</fullName>
    </submittedName>
</protein>
<gene>
    <name evidence="1" type="ORF">UFOPK3444_01216</name>
</gene>
<sequence length="380" mass="39357">MTGILRHQRPALWGLVTALLCALSLTACGGSTLLGGSGASSTGYPEVATKNTTRVGGGTTADRAAAVSLAVWPGAGQRPSSVALLPGDWQSALAATPLAAPPFKAAFLMANDGIPDSTQSALDALDPTGVKSSQGVKRIRVGGADDPGDSSQITADYPAALADAVDQSRDAAGAHMTNSVVVVGTTGPEWAVPAGAWAARSGDPVLFAEKDALPQPTVAAIRRHGRPLILLLAPISGVSVAVEKQLQANGDVVRITGKNPTEAAIAFARFRDGDRGWGLTDPGHGFIFYNQDNPMDGIISSPLSAAGTWAATIPLPSDGPLPTSLDQYLRDVQPGFRDDPTRSVYNHGWLMGNTDSISQETQANLDRLLEMVPANERMNP</sequence>
<proteinExistence type="predicted"/>
<organism evidence="1">
    <name type="scientific">freshwater metagenome</name>
    <dbReference type="NCBI Taxonomy" id="449393"/>
    <lineage>
        <taxon>unclassified sequences</taxon>
        <taxon>metagenomes</taxon>
        <taxon>ecological metagenomes</taxon>
    </lineage>
</organism>
<accession>A0A6J7E7I1</accession>
<evidence type="ECO:0000313" key="1">
    <source>
        <dbReference type="EMBL" id="CAB4879017.1"/>
    </source>
</evidence>
<dbReference type="EMBL" id="CAFBLU010000022">
    <property type="protein sequence ID" value="CAB4879017.1"/>
    <property type="molecule type" value="Genomic_DNA"/>
</dbReference>
<reference evidence="1" key="1">
    <citation type="submission" date="2020-05" db="EMBL/GenBank/DDBJ databases">
        <authorList>
            <person name="Chiriac C."/>
            <person name="Salcher M."/>
            <person name="Ghai R."/>
            <person name="Kavagutti S V."/>
        </authorList>
    </citation>
    <scope>NUCLEOTIDE SEQUENCE</scope>
</reference>
<dbReference type="PROSITE" id="PS51257">
    <property type="entry name" value="PROKAR_LIPOPROTEIN"/>
    <property type="match status" value="1"/>
</dbReference>